<keyword evidence="4 11" id="KW-0274">FAD</keyword>
<evidence type="ECO:0000256" key="7">
    <source>
        <dbReference type="ARBA" id="ARBA00037899"/>
    </source>
</evidence>
<evidence type="ECO:0000256" key="1">
    <source>
        <dbReference type="ARBA" id="ARBA00001974"/>
    </source>
</evidence>
<evidence type="ECO:0000313" key="16">
    <source>
        <dbReference type="Proteomes" id="UP000429484"/>
    </source>
</evidence>
<dbReference type="Pfam" id="PF00441">
    <property type="entry name" value="Acyl-CoA_dh_1"/>
    <property type="match status" value="1"/>
</dbReference>
<dbReference type="FunFam" id="1.10.540.10:FF:000003">
    <property type="entry name" value="glutaryl-CoA dehydrogenase, mitochondrial"/>
    <property type="match status" value="1"/>
</dbReference>
<dbReference type="Pfam" id="PF02771">
    <property type="entry name" value="Acyl-CoA_dh_N"/>
    <property type="match status" value="1"/>
</dbReference>
<dbReference type="GO" id="GO:0050660">
    <property type="term" value="F:flavin adenine dinucleotide binding"/>
    <property type="evidence" value="ECO:0007669"/>
    <property type="project" value="InterPro"/>
</dbReference>
<gene>
    <name evidence="15" type="ORF">GHK53_12070</name>
</gene>
<dbReference type="Gene3D" id="1.10.540.10">
    <property type="entry name" value="Acyl-CoA dehydrogenase/oxidase, N-terminal domain"/>
    <property type="match status" value="1"/>
</dbReference>
<dbReference type="InterPro" id="IPR009075">
    <property type="entry name" value="AcylCo_DH/oxidase_C"/>
</dbReference>
<organism evidence="15 16">
    <name type="scientific">Rhizobium meliloti</name>
    <name type="common">Ensifer meliloti</name>
    <name type="synonym">Sinorhizobium meliloti</name>
    <dbReference type="NCBI Taxonomy" id="382"/>
    <lineage>
        <taxon>Bacteria</taxon>
        <taxon>Pseudomonadati</taxon>
        <taxon>Pseudomonadota</taxon>
        <taxon>Alphaproteobacteria</taxon>
        <taxon>Hyphomicrobiales</taxon>
        <taxon>Rhizobiaceae</taxon>
        <taxon>Sinorhizobium/Ensifer group</taxon>
        <taxon>Sinorhizobium</taxon>
    </lineage>
</organism>
<dbReference type="Gene3D" id="1.20.140.10">
    <property type="entry name" value="Butyryl-CoA Dehydrogenase, subunit A, domain 3"/>
    <property type="match status" value="1"/>
</dbReference>
<dbReference type="EMBL" id="WISR01000123">
    <property type="protein sequence ID" value="MQW33512.1"/>
    <property type="molecule type" value="Genomic_DNA"/>
</dbReference>
<dbReference type="InterPro" id="IPR006091">
    <property type="entry name" value="Acyl-CoA_Oxase/DH_mid-dom"/>
</dbReference>
<comment type="similarity">
    <text evidence="2 11">Belongs to the acyl-CoA dehydrogenase family.</text>
</comment>
<dbReference type="GO" id="GO:0046949">
    <property type="term" value="P:fatty-acyl-CoA biosynthetic process"/>
    <property type="evidence" value="ECO:0007669"/>
    <property type="project" value="TreeGrafter"/>
</dbReference>
<dbReference type="RefSeq" id="WP_013850703.1">
    <property type="nucleotide sequence ID" value="NZ_CP019484.1"/>
</dbReference>
<dbReference type="InterPro" id="IPR009100">
    <property type="entry name" value="AcylCoA_DH/oxidase_NM_dom_sf"/>
</dbReference>
<dbReference type="InterPro" id="IPR046373">
    <property type="entry name" value="Acyl-CoA_Oxase/DH_mid-dom_sf"/>
</dbReference>
<dbReference type="SUPFAM" id="SSF47203">
    <property type="entry name" value="Acyl-CoA dehydrogenase C-terminal domain-like"/>
    <property type="match status" value="1"/>
</dbReference>
<dbReference type="CDD" id="cd01151">
    <property type="entry name" value="GCD"/>
    <property type="match status" value="1"/>
</dbReference>
<comment type="catalytic activity">
    <reaction evidence="10">
        <text>glutaryl-CoA + oxidized [electron-transfer flavoprotein] + 2 H(+) = (2E)-butenoyl-CoA + reduced [electron-transfer flavoprotein] + CO2</text>
        <dbReference type="Rhea" id="RHEA:13389"/>
        <dbReference type="Rhea" id="RHEA-COMP:10685"/>
        <dbReference type="Rhea" id="RHEA-COMP:10686"/>
        <dbReference type="ChEBI" id="CHEBI:15378"/>
        <dbReference type="ChEBI" id="CHEBI:16526"/>
        <dbReference type="ChEBI" id="CHEBI:57332"/>
        <dbReference type="ChEBI" id="CHEBI:57378"/>
        <dbReference type="ChEBI" id="CHEBI:57692"/>
        <dbReference type="ChEBI" id="CHEBI:58307"/>
        <dbReference type="EC" id="1.3.8.6"/>
    </reaction>
</comment>
<dbReference type="Proteomes" id="UP000429484">
    <property type="component" value="Unassembled WGS sequence"/>
</dbReference>
<evidence type="ECO:0000256" key="10">
    <source>
        <dbReference type="ARBA" id="ARBA00049493"/>
    </source>
</evidence>
<dbReference type="GO" id="GO:0000062">
    <property type="term" value="F:fatty-acyl-CoA binding"/>
    <property type="evidence" value="ECO:0007669"/>
    <property type="project" value="TreeGrafter"/>
</dbReference>
<feature type="domain" description="Acyl-CoA dehydrogenase/oxidase C-terminal" evidence="12">
    <location>
        <begin position="248"/>
        <end position="387"/>
    </location>
</feature>
<evidence type="ECO:0000256" key="11">
    <source>
        <dbReference type="RuleBase" id="RU362125"/>
    </source>
</evidence>
<keyword evidence="6 11" id="KW-0560">Oxidoreductase</keyword>
<keyword evidence="5" id="KW-0809">Transit peptide</keyword>
<proteinExistence type="inferred from homology"/>
<feature type="domain" description="Acyl-CoA oxidase/dehydrogenase middle" evidence="13">
    <location>
        <begin position="136"/>
        <end position="229"/>
    </location>
</feature>
<protein>
    <recommendedName>
        <fullName evidence="9">glutaryl-CoA dehydrogenase (ETF)</fullName>
        <ecNumber evidence="9">1.3.8.6</ecNumber>
    </recommendedName>
</protein>
<evidence type="ECO:0000256" key="4">
    <source>
        <dbReference type="ARBA" id="ARBA00022827"/>
    </source>
</evidence>
<dbReference type="FunFam" id="1.20.140.10:FF:000006">
    <property type="entry name" value="Glutaryl-CoA dehydrogenase, mitochondrial"/>
    <property type="match status" value="1"/>
</dbReference>
<evidence type="ECO:0000256" key="3">
    <source>
        <dbReference type="ARBA" id="ARBA00022630"/>
    </source>
</evidence>
<evidence type="ECO:0000256" key="6">
    <source>
        <dbReference type="ARBA" id="ARBA00023002"/>
    </source>
</evidence>
<dbReference type="GeneID" id="89578045"/>
<dbReference type="InterPro" id="IPR037069">
    <property type="entry name" value="AcylCoA_DH/ox_N_sf"/>
</dbReference>
<dbReference type="InterPro" id="IPR052033">
    <property type="entry name" value="Glutaryl-CoA_DH_mitochondrial"/>
</dbReference>
<dbReference type="PROSITE" id="PS00073">
    <property type="entry name" value="ACYL_COA_DH_2"/>
    <property type="match status" value="1"/>
</dbReference>
<keyword evidence="3 11" id="KW-0285">Flavoprotein</keyword>
<evidence type="ECO:0000259" key="14">
    <source>
        <dbReference type="Pfam" id="PF02771"/>
    </source>
</evidence>
<comment type="cofactor">
    <cofactor evidence="1 11">
        <name>FAD</name>
        <dbReference type="ChEBI" id="CHEBI:57692"/>
    </cofactor>
</comment>
<accession>A0AAW9TN89</accession>
<evidence type="ECO:0000256" key="5">
    <source>
        <dbReference type="ARBA" id="ARBA00022946"/>
    </source>
</evidence>
<dbReference type="GO" id="GO:0004361">
    <property type="term" value="F:glutaryl-CoA dehydrogenase activity"/>
    <property type="evidence" value="ECO:0007669"/>
    <property type="project" value="UniProtKB-EC"/>
</dbReference>
<name>A0AAW9TN89_RHIML</name>
<evidence type="ECO:0000256" key="9">
    <source>
        <dbReference type="ARBA" id="ARBA00039033"/>
    </source>
</evidence>
<evidence type="ECO:0000259" key="13">
    <source>
        <dbReference type="Pfam" id="PF02770"/>
    </source>
</evidence>
<dbReference type="InterPro" id="IPR013786">
    <property type="entry name" value="AcylCoA_DH/ox_N"/>
</dbReference>
<dbReference type="InterPro" id="IPR036250">
    <property type="entry name" value="AcylCo_DH-like_C"/>
</dbReference>
<comment type="pathway">
    <text evidence="8">Amino-acid metabolism; tryptophan metabolism.</text>
</comment>
<dbReference type="EC" id="1.3.8.6" evidence="9"/>
<comment type="caution">
    <text evidence="15">The sequence shown here is derived from an EMBL/GenBank/DDBJ whole genome shotgun (WGS) entry which is preliminary data.</text>
</comment>
<dbReference type="GO" id="GO:0033539">
    <property type="term" value="P:fatty acid beta-oxidation using acyl-CoA dehydrogenase"/>
    <property type="evidence" value="ECO:0007669"/>
    <property type="project" value="TreeGrafter"/>
</dbReference>
<sequence>MAGKSQFQWDDPFLLEDQLSEDERMIRDTARAYAQEKLQPRVIEAYREETTDPSIFREMGDLGLLGVTVPDTYGGVGASYVAYGLVAREVERVDSGYRSMMSVQSSLVIYPIFAYGSEEQKRKYLPKLISGEWIGCFGLTEPDAGSDPAGMKTRAIKTEGGYRLVGSKMWISNAPLADVFVVWAKSEAHDNAIRGFVLEKGAKGLSAPKIGGKLSLRASITGEIVLDNVEVGEEALLPNVEGLKGPFGCLNRARYGISWGALGAAEFCWHAARQYGLDRKQFNRPLAQTQLFQKKLADMQTEIALGLQGSLRVGRLMDEGRMAPEMISIVKRNNCGKALDIARMARDMHGGNGISEEYQVMRHMMNLETVNTYEGTHDVHALILGRAQTGLQAFF</sequence>
<dbReference type="SUPFAM" id="SSF56645">
    <property type="entry name" value="Acyl-CoA dehydrogenase NM domain-like"/>
    <property type="match status" value="1"/>
</dbReference>
<feature type="domain" description="Acyl-CoA dehydrogenase/oxidase N-terminal" evidence="14">
    <location>
        <begin position="20"/>
        <end position="132"/>
    </location>
</feature>
<dbReference type="PROSITE" id="PS00072">
    <property type="entry name" value="ACYL_COA_DH_1"/>
    <property type="match status" value="1"/>
</dbReference>
<dbReference type="AlphaFoldDB" id="A0AAW9TN89"/>
<dbReference type="InterPro" id="IPR006089">
    <property type="entry name" value="Acyl-CoA_DH_CS"/>
</dbReference>
<dbReference type="Gene3D" id="2.40.110.10">
    <property type="entry name" value="Butyryl-CoA Dehydrogenase, subunit A, domain 2"/>
    <property type="match status" value="1"/>
</dbReference>
<reference evidence="15 16" key="1">
    <citation type="journal article" date="2013" name="Genome Biol.">
        <title>Comparative genomics of the core and accessory genomes of 48 Sinorhizobium strains comprising five genospecies.</title>
        <authorList>
            <person name="Sugawara M."/>
            <person name="Epstein B."/>
            <person name="Badgley B.D."/>
            <person name="Unno T."/>
            <person name="Xu L."/>
            <person name="Reese J."/>
            <person name="Gyaneshwar P."/>
            <person name="Denny R."/>
            <person name="Mudge J."/>
            <person name="Bharti A.K."/>
            <person name="Farmer A.D."/>
            <person name="May G.D."/>
            <person name="Woodward J.E."/>
            <person name="Medigue C."/>
            <person name="Vallenet D."/>
            <person name="Lajus A."/>
            <person name="Rouy Z."/>
            <person name="Martinez-Vaz B."/>
            <person name="Tiffin P."/>
            <person name="Young N.D."/>
            <person name="Sadowsky M.J."/>
        </authorList>
    </citation>
    <scope>NUCLEOTIDE SEQUENCE [LARGE SCALE GENOMIC DNA]</scope>
    <source>
        <strain evidence="15 16">N6B1</strain>
    </source>
</reference>
<comment type="pathway">
    <text evidence="7">Amino-acid metabolism; lysine degradation.</text>
</comment>
<evidence type="ECO:0000259" key="12">
    <source>
        <dbReference type="Pfam" id="PF00441"/>
    </source>
</evidence>
<evidence type="ECO:0000256" key="2">
    <source>
        <dbReference type="ARBA" id="ARBA00009347"/>
    </source>
</evidence>
<dbReference type="PANTHER" id="PTHR42807">
    <property type="entry name" value="GLUTARYL-COA DEHYDROGENASE, MITOCHONDRIAL"/>
    <property type="match status" value="1"/>
</dbReference>
<evidence type="ECO:0000256" key="8">
    <source>
        <dbReference type="ARBA" id="ARBA00037927"/>
    </source>
</evidence>
<evidence type="ECO:0000313" key="15">
    <source>
        <dbReference type="EMBL" id="MQW33512.1"/>
    </source>
</evidence>
<dbReference type="Pfam" id="PF02770">
    <property type="entry name" value="Acyl-CoA_dh_M"/>
    <property type="match status" value="1"/>
</dbReference>
<dbReference type="PANTHER" id="PTHR42807:SF1">
    <property type="entry name" value="GLUTARYL-COA DEHYDROGENASE, MITOCHONDRIAL"/>
    <property type="match status" value="1"/>
</dbReference>